<sequence>MFGSPTAFLLATMITLAAAGGDYAKCETSDGSPWAYDCNNALLDLDDSKCYDLNAQSSGCKNINSYGSCTVTVCVDDNLVYNAPQVPGSFIKEFGQKLQDGCGCKSNNCRVGGYYHVDKAQSSGASDHDCIATGLTYAHVEFTKK</sequence>
<dbReference type="InParanoid" id="A0A163M633"/>
<proteinExistence type="predicted"/>
<dbReference type="EMBL" id="LT553539">
    <property type="protein sequence ID" value="SAM01639.1"/>
    <property type="molecule type" value="Genomic_DNA"/>
</dbReference>
<name>A0A163M633_ABSGL</name>
<gene>
    <name evidence="2" type="primary">ABSGL_07382.1 scaffold 8789</name>
</gene>
<protein>
    <submittedName>
        <fullName evidence="2">Uncharacterized protein</fullName>
    </submittedName>
</protein>
<evidence type="ECO:0000313" key="2">
    <source>
        <dbReference type="EMBL" id="SAM01639.1"/>
    </source>
</evidence>
<feature type="chain" id="PRO_5007844149" evidence="1">
    <location>
        <begin position="20"/>
        <end position="145"/>
    </location>
</feature>
<dbReference type="Proteomes" id="UP000078561">
    <property type="component" value="Unassembled WGS sequence"/>
</dbReference>
<accession>A0A163M633</accession>
<evidence type="ECO:0000313" key="3">
    <source>
        <dbReference type="Proteomes" id="UP000078561"/>
    </source>
</evidence>
<dbReference type="AlphaFoldDB" id="A0A163M633"/>
<feature type="signal peptide" evidence="1">
    <location>
        <begin position="1"/>
        <end position="19"/>
    </location>
</feature>
<keyword evidence="1" id="KW-0732">Signal</keyword>
<organism evidence="2">
    <name type="scientific">Absidia glauca</name>
    <name type="common">Pin mould</name>
    <dbReference type="NCBI Taxonomy" id="4829"/>
    <lineage>
        <taxon>Eukaryota</taxon>
        <taxon>Fungi</taxon>
        <taxon>Fungi incertae sedis</taxon>
        <taxon>Mucoromycota</taxon>
        <taxon>Mucoromycotina</taxon>
        <taxon>Mucoromycetes</taxon>
        <taxon>Mucorales</taxon>
        <taxon>Cunninghamellaceae</taxon>
        <taxon>Absidia</taxon>
    </lineage>
</organism>
<evidence type="ECO:0000256" key="1">
    <source>
        <dbReference type="SAM" id="SignalP"/>
    </source>
</evidence>
<keyword evidence="3" id="KW-1185">Reference proteome</keyword>
<dbReference type="OrthoDB" id="4727851at2759"/>
<reference evidence="2" key="1">
    <citation type="submission" date="2016-04" db="EMBL/GenBank/DDBJ databases">
        <authorList>
            <person name="Evans L.H."/>
            <person name="Alamgir A."/>
            <person name="Owens N."/>
            <person name="Weber N.D."/>
            <person name="Virtaneva K."/>
            <person name="Barbian K."/>
            <person name="Babar A."/>
            <person name="Rosenke K."/>
        </authorList>
    </citation>
    <scope>NUCLEOTIDE SEQUENCE [LARGE SCALE GENOMIC DNA]</scope>
    <source>
        <strain evidence="2">CBS 101.48</strain>
    </source>
</reference>